<dbReference type="Gene3D" id="3.40.50.1000">
    <property type="entry name" value="HAD superfamily/HAD-like"/>
    <property type="match status" value="2"/>
</dbReference>
<sequence>MSAPALSEPRAKTAFPGGMAALAGRYDGFLLDQWGVLHDGTRPYPRAIACLERLRAAGKAVIILSNSGRSGRDNEAVLAGMGFARHLYDHVASAGDDARDALAKRSEPAYRDLGRRCLLLARPGEEHLAEGLGLTLADAPERADFLFVMSMDSDRQSVSGWRPVLVEALQRGLPMICGNPDRYRVHADGGLREAPGLVALTYEKMGGSVHYHGKPHPRIYRGCLELMQVPAARLLAIGDSLEHDVAGAGTAGIDAAFIAGGIHEGELAWRSGAVEPESCLALFAREGRQPRFCLSRFAWD</sequence>
<dbReference type="OrthoDB" id="9791073at2"/>
<keyword evidence="1" id="KW-0378">Hydrolase</keyword>
<gene>
    <name evidence="1" type="ORF">SAMN05660750_01070</name>
</gene>
<accession>A0A1T5BV37</accession>
<dbReference type="EMBL" id="FUYX01000002">
    <property type="protein sequence ID" value="SKB51232.1"/>
    <property type="molecule type" value="Genomic_DNA"/>
</dbReference>
<dbReference type="Pfam" id="PF13242">
    <property type="entry name" value="Hydrolase_like"/>
    <property type="match status" value="1"/>
</dbReference>
<dbReference type="GO" id="GO:0016791">
    <property type="term" value="F:phosphatase activity"/>
    <property type="evidence" value="ECO:0007669"/>
    <property type="project" value="TreeGrafter"/>
</dbReference>
<dbReference type="InterPro" id="IPR036412">
    <property type="entry name" value="HAD-like_sf"/>
</dbReference>
<dbReference type="Pfam" id="PF13344">
    <property type="entry name" value="Hydrolase_6"/>
    <property type="match status" value="1"/>
</dbReference>
<name>A0A1T5BV37_9HYPH</name>
<dbReference type="GO" id="GO:0005737">
    <property type="term" value="C:cytoplasm"/>
    <property type="evidence" value="ECO:0007669"/>
    <property type="project" value="TreeGrafter"/>
</dbReference>
<dbReference type="SUPFAM" id="SSF56784">
    <property type="entry name" value="HAD-like"/>
    <property type="match status" value="1"/>
</dbReference>
<protein>
    <submittedName>
        <fullName evidence="1">HAD-superfamily class IIA hydrolase, TIGR01459</fullName>
    </submittedName>
</protein>
<reference evidence="1 2" key="1">
    <citation type="submission" date="2017-02" db="EMBL/GenBank/DDBJ databases">
        <authorList>
            <person name="Peterson S.W."/>
        </authorList>
    </citation>
    <scope>NUCLEOTIDE SEQUENCE [LARGE SCALE GENOMIC DNA]</scope>
    <source>
        <strain evidence="1 2">DSM 9653</strain>
    </source>
</reference>
<dbReference type="InterPro" id="IPR006356">
    <property type="entry name" value="HAD-SF_hydro_IIA_hyp3"/>
</dbReference>
<dbReference type="NCBIfam" id="TIGR01459">
    <property type="entry name" value="HAD-SF-IIA-hyp4"/>
    <property type="match status" value="1"/>
</dbReference>
<dbReference type="AlphaFoldDB" id="A0A1T5BV37"/>
<dbReference type="PANTHER" id="PTHR19288:SF90">
    <property type="entry name" value="OS08G0542600 PROTEIN"/>
    <property type="match status" value="1"/>
</dbReference>
<evidence type="ECO:0000313" key="1">
    <source>
        <dbReference type="EMBL" id="SKB51232.1"/>
    </source>
</evidence>
<dbReference type="InterPro" id="IPR006357">
    <property type="entry name" value="HAD-SF_hydro_IIA"/>
</dbReference>
<evidence type="ECO:0000313" key="2">
    <source>
        <dbReference type="Proteomes" id="UP000190130"/>
    </source>
</evidence>
<dbReference type="InterPro" id="IPR023214">
    <property type="entry name" value="HAD_sf"/>
</dbReference>
<organism evidence="1 2">
    <name type="scientific">Bosea thiooxidans</name>
    <dbReference type="NCBI Taxonomy" id="53254"/>
    <lineage>
        <taxon>Bacteria</taxon>
        <taxon>Pseudomonadati</taxon>
        <taxon>Pseudomonadota</taxon>
        <taxon>Alphaproteobacteria</taxon>
        <taxon>Hyphomicrobiales</taxon>
        <taxon>Boseaceae</taxon>
        <taxon>Bosea</taxon>
    </lineage>
</organism>
<proteinExistence type="predicted"/>
<dbReference type="Proteomes" id="UP000190130">
    <property type="component" value="Unassembled WGS sequence"/>
</dbReference>
<dbReference type="PANTHER" id="PTHR19288">
    <property type="entry name" value="4-NITROPHENYLPHOSPHATASE-RELATED"/>
    <property type="match status" value="1"/>
</dbReference>